<dbReference type="NCBIfam" id="NF004064">
    <property type="entry name" value="PRK05578.1"/>
    <property type="match status" value="1"/>
</dbReference>
<evidence type="ECO:0000256" key="8">
    <source>
        <dbReference type="ARBA" id="ARBA00022833"/>
    </source>
</evidence>
<evidence type="ECO:0000256" key="5">
    <source>
        <dbReference type="ARBA" id="ARBA00018266"/>
    </source>
</evidence>
<feature type="binding site" evidence="14">
    <location>
        <position position="94"/>
    </location>
    <ligand>
        <name>Zn(2+)</name>
        <dbReference type="ChEBI" id="CHEBI:29105"/>
        <note>catalytic</note>
    </ligand>
</feature>
<dbReference type="GO" id="GO:0008270">
    <property type="term" value="F:zinc ion binding"/>
    <property type="evidence" value="ECO:0007669"/>
    <property type="project" value="UniProtKB-UniRule"/>
</dbReference>
<feature type="domain" description="CMP/dCMP-type deaminase" evidence="16">
    <location>
        <begin position="4"/>
        <end position="136"/>
    </location>
</feature>
<dbReference type="eggNOG" id="COG0295">
    <property type="taxonomic scope" value="Bacteria"/>
</dbReference>
<evidence type="ECO:0000256" key="4">
    <source>
        <dbReference type="ARBA" id="ARBA00012783"/>
    </source>
</evidence>
<evidence type="ECO:0000256" key="2">
    <source>
        <dbReference type="ARBA" id="ARBA00003949"/>
    </source>
</evidence>
<keyword evidence="6 14" id="KW-0479">Metal-binding</keyword>
<comment type="similarity">
    <text evidence="3 15">Belongs to the cytidine and deoxycytidylate deaminase family.</text>
</comment>
<dbReference type="PROSITE" id="PS00903">
    <property type="entry name" value="CYT_DCMP_DEAMINASES_1"/>
    <property type="match status" value="1"/>
</dbReference>
<feature type="binding site" evidence="14">
    <location>
        <position position="56"/>
    </location>
    <ligand>
        <name>Zn(2+)</name>
        <dbReference type="ChEBI" id="CHEBI:29105"/>
        <note>catalytic</note>
    </ligand>
</feature>
<comment type="cofactor">
    <cofactor evidence="1 14 15">
        <name>Zn(2+)</name>
        <dbReference type="ChEBI" id="CHEBI:29105"/>
    </cofactor>
</comment>
<protein>
    <recommendedName>
        <fullName evidence="5 15">Cytidine deaminase</fullName>
        <ecNumber evidence="4 15">3.5.4.5</ecNumber>
    </recommendedName>
    <alternativeName>
        <fullName evidence="9 15">Cytidine aminohydrolase</fullName>
    </alternativeName>
</protein>
<dbReference type="GO" id="GO:0005829">
    <property type="term" value="C:cytosol"/>
    <property type="evidence" value="ECO:0007669"/>
    <property type="project" value="TreeGrafter"/>
</dbReference>
<keyword evidence="7 15" id="KW-0378">Hydrolase</keyword>
<keyword evidence="8 14" id="KW-0862">Zinc</keyword>
<accession>D1PMG7</accession>
<dbReference type="InterPro" id="IPR050202">
    <property type="entry name" value="Cyt/Deoxycyt_deaminase"/>
</dbReference>
<dbReference type="OrthoDB" id="9795347at2"/>
<dbReference type="NCBIfam" id="TIGR01354">
    <property type="entry name" value="cyt_deam_tetra"/>
    <property type="match status" value="1"/>
</dbReference>
<keyword evidence="18" id="KW-1185">Reference proteome</keyword>
<dbReference type="PANTHER" id="PTHR11644">
    <property type="entry name" value="CYTIDINE DEAMINASE"/>
    <property type="match status" value="1"/>
</dbReference>
<feature type="binding site" evidence="13">
    <location>
        <begin position="45"/>
        <end position="51"/>
    </location>
    <ligand>
        <name>substrate</name>
    </ligand>
</feature>
<dbReference type="Gene3D" id="3.40.140.10">
    <property type="entry name" value="Cytidine Deaminase, domain 2"/>
    <property type="match status" value="1"/>
</dbReference>
<evidence type="ECO:0000256" key="7">
    <source>
        <dbReference type="ARBA" id="ARBA00022801"/>
    </source>
</evidence>
<comment type="catalytic activity">
    <reaction evidence="10 15">
        <text>2'-deoxycytidine + H2O + H(+) = 2'-deoxyuridine + NH4(+)</text>
        <dbReference type="Rhea" id="RHEA:13433"/>
        <dbReference type="ChEBI" id="CHEBI:15377"/>
        <dbReference type="ChEBI" id="CHEBI:15378"/>
        <dbReference type="ChEBI" id="CHEBI:15698"/>
        <dbReference type="ChEBI" id="CHEBI:16450"/>
        <dbReference type="ChEBI" id="CHEBI:28938"/>
        <dbReference type="EC" id="3.5.4.5"/>
    </reaction>
</comment>
<dbReference type="STRING" id="411471.SUBVAR_05527"/>
<dbReference type="GO" id="GO:0072527">
    <property type="term" value="P:pyrimidine-containing compound metabolic process"/>
    <property type="evidence" value="ECO:0007669"/>
    <property type="project" value="UniProtKB-ARBA"/>
</dbReference>
<comment type="function">
    <text evidence="2 15">This enzyme scavenges exogenous and endogenous cytidine and 2'-deoxycytidine for UMP synthesis.</text>
</comment>
<feature type="binding site" evidence="14">
    <location>
        <position position="97"/>
    </location>
    <ligand>
        <name>Zn(2+)</name>
        <dbReference type="ChEBI" id="CHEBI:29105"/>
        <note>catalytic</note>
    </ligand>
</feature>
<dbReference type="InterPro" id="IPR016192">
    <property type="entry name" value="APOBEC/CMP_deaminase_Zn-bd"/>
</dbReference>
<evidence type="ECO:0000256" key="12">
    <source>
        <dbReference type="PIRSR" id="PIRSR606262-1"/>
    </source>
</evidence>
<reference evidence="17" key="1">
    <citation type="submission" date="2009-12" db="EMBL/GenBank/DDBJ databases">
        <authorList>
            <person name="Weinstock G."/>
            <person name="Sodergren E."/>
            <person name="Clifton S."/>
            <person name="Fulton L."/>
            <person name="Fulton B."/>
            <person name="Courtney L."/>
            <person name="Fronick C."/>
            <person name="Harrison M."/>
            <person name="Strong C."/>
            <person name="Farmer C."/>
            <person name="Delahaunty K."/>
            <person name="Markovic C."/>
            <person name="Hall O."/>
            <person name="Minx P."/>
            <person name="Tomlinson C."/>
            <person name="Mitreva M."/>
            <person name="Nelson J."/>
            <person name="Hou S."/>
            <person name="Wollam A."/>
            <person name="Pepin K.H."/>
            <person name="Johnson M."/>
            <person name="Bhonagiri V."/>
            <person name="Nash W.E."/>
            <person name="Warren W."/>
            <person name="Chinwalla A."/>
            <person name="Mardis E.R."/>
            <person name="Wilson R.K."/>
        </authorList>
    </citation>
    <scope>NUCLEOTIDE SEQUENCE [LARGE SCALE GENOMIC DNA]</scope>
    <source>
        <strain evidence="17">DSM 15176</strain>
    </source>
</reference>
<evidence type="ECO:0000256" key="10">
    <source>
        <dbReference type="ARBA" id="ARBA00049252"/>
    </source>
</evidence>
<organism evidence="17 18">
    <name type="scientific">Subdoligranulum variabile DSM 15176</name>
    <dbReference type="NCBI Taxonomy" id="411471"/>
    <lineage>
        <taxon>Bacteria</taxon>
        <taxon>Bacillati</taxon>
        <taxon>Bacillota</taxon>
        <taxon>Clostridia</taxon>
        <taxon>Eubacteriales</taxon>
        <taxon>Oscillospiraceae</taxon>
        <taxon>Subdoligranulum</taxon>
    </lineage>
</organism>
<dbReference type="GO" id="GO:0042802">
    <property type="term" value="F:identical protein binding"/>
    <property type="evidence" value="ECO:0007669"/>
    <property type="project" value="UniProtKB-ARBA"/>
</dbReference>
<dbReference type="Proteomes" id="UP000003438">
    <property type="component" value="Unassembled WGS sequence"/>
</dbReference>
<dbReference type="SUPFAM" id="SSF53927">
    <property type="entry name" value="Cytidine deaminase-like"/>
    <property type="match status" value="1"/>
</dbReference>
<evidence type="ECO:0000256" key="3">
    <source>
        <dbReference type="ARBA" id="ARBA00006576"/>
    </source>
</evidence>
<evidence type="ECO:0000313" key="18">
    <source>
        <dbReference type="Proteomes" id="UP000003438"/>
    </source>
</evidence>
<dbReference type="Pfam" id="PF00383">
    <property type="entry name" value="dCMP_cyt_deam_1"/>
    <property type="match status" value="1"/>
</dbReference>
<dbReference type="InterPro" id="IPR006262">
    <property type="entry name" value="Cyt_deam_tetra"/>
</dbReference>
<dbReference type="InterPro" id="IPR002125">
    <property type="entry name" value="CMP_dCMP_dom"/>
</dbReference>
<gene>
    <name evidence="17" type="primary">cdd</name>
    <name evidence="17" type="ORF">SUBVAR_05527</name>
</gene>
<dbReference type="EC" id="3.5.4.5" evidence="4 15"/>
<evidence type="ECO:0000313" key="17">
    <source>
        <dbReference type="EMBL" id="EFB75752.1"/>
    </source>
</evidence>
<proteinExistence type="inferred from homology"/>
<dbReference type="FunFam" id="3.40.140.10:FF:000008">
    <property type="entry name" value="Cytidine deaminase"/>
    <property type="match status" value="1"/>
</dbReference>
<evidence type="ECO:0000256" key="11">
    <source>
        <dbReference type="ARBA" id="ARBA00049558"/>
    </source>
</evidence>
<evidence type="ECO:0000256" key="14">
    <source>
        <dbReference type="PIRSR" id="PIRSR606262-3"/>
    </source>
</evidence>
<name>D1PMG7_9FIRM</name>
<dbReference type="InterPro" id="IPR016193">
    <property type="entry name" value="Cytidine_deaminase-like"/>
</dbReference>
<evidence type="ECO:0000256" key="13">
    <source>
        <dbReference type="PIRSR" id="PIRSR606262-2"/>
    </source>
</evidence>
<comment type="catalytic activity">
    <reaction evidence="11 15">
        <text>cytidine + H2O + H(+) = uridine + NH4(+)</text>
        <dbReference type="Rhea" id="RHEA:16069"/>
        <dbReference type="ChEBI" id="CHEBI:15377"/>
        <dbReference type="ChEBI" id="CHEBI:15378"/>
        <dbReference type="ChEBI" id="CHEBI:16704"/>
        <dbReference type="ChEBI" id="CHEBI:17562"/>
        <dbReference type="ChEBI" id="CHEBI:28938"/>
        <dbReference type="EC" id="3.5.4.5"/>
    </reaction>
</comment>
<dbReference type="EMBL" id="ACBY02000023">
    <property type="protein sequence ID" value="EFB75752.1"/>
    <property type="molecule type" value="Genomic_DNA"/>
</dbReference>
<evidence type="ECO:0000256" key="1">
    <source>
        <dbReference type="ARBA" id="ARBA00001947"/>
    </source>
</evidence>
<evidence type="ECO:0000256" key="9">
    <source>
        <dbReference type="ARBA" id="ARBA00032005"/>
    </source>
</evidence>
<evidence type="ECO:0000256" key="6">
    <source>
        <dbReference type="ARBA" id="ARBA00022723"/>
    </source>
</evidence>
<comment type="caution">
    <text evidence="17">The sequence shown here is derived from an EMBL/GenBank/DDBJ whole genome shotgun (WGS) entry which is preliminary data.</text>
</comment>
<dbReference type="PROSITE" id="PS51747">
    <property type="entry name" value="CYT_DCMP_DEAMINASES_2"/>
    <property type="match status" value="1"/>
</dbReference>
<sequence length="147" mass="15903">MEKEQIRSLIRQAFAARKFAYTPYSHFQVGAALLTQDGKVYTGCNIENAGYTPTNCAERTALFKAVSEGERKFSAIAIVGSMQGTVNTLVTGPCGVCRQALFEFGGPSLTVIMARTEEDYIVTTLGELLPYGFGPANLETEPSQSSM</sequence>
<dbReference type="PANTHER" id="PTHR11644:SF2">
    <property type="entry name" value="CYTIDINE DEAMINASE"/>
    <property type="match status" value="1"/>
</dbReference>
<dbReference type="HOGENOM" id="CLU_097262_1_1_9"/>
<feature type="active site" description="Proton donor" evidence="12">
    <location>
        <position position="58"/>
    </location>
</feature>
<evidence type="ECO:0000259" key="16">
    <source>
        <dbReference type="PROSITE" id="PS51747"/>
    </source>
</evidence>
<dbReference type="RefSeq" id="WP_007046912.1">
    <property type="nucleotide sequence ID" value="NZ_GG704769.1"/>
</dbReference>
<dbReference type="GO" id="GO:0055086">
    <property type="term" value="P:nucleobase-containing small molecule metabolic process"/>
    <property type="evidence" value="ECO:0007669"/>
    <property type="project" value="UniProtKB-ARBA"/>
</dbReference>
<dbReference type="GO" id="GO:0004126">
    <property type="term" value="F:cytidine deaminase activity"/>
    <property type="evidence" value="ECO:0007669"/>
    <property type="project" value="UniProtKB-UniRule"/>
</dbReference>
<dbReference type="CDD" id="cd01283">
    <property type="entry name" value="cytidine_deaminase"/>
    <property type="match status" value="1"/>
</dbReference>
<evidence type="ECO:0000256" key="15">
    <source>
        <dbReference type="RuleBase" id="RU364006"/>
    </source>
</evidence>
<dbReference type="AlphaFoldDB" id="D1PMG7"/>